<protein>
    <submittedName>
        <fullName evidence="1">Uncharacterized protein</fullName>
    </submittedName>
</protein>
<gene>
    <name evidence="1" type="ORF">SAMN04487967_3697</name>
</gene>
<proteinExistence type="predicted"/>
<organism evidence="1 2">
    <name type="scientific">Natronorubrum sediminis</name>
    <dbReference type="NCBI Taxonomy" id="640943"/>
    <lineage>
        <taxon>Archaea</taxon>
        <taxon>Methanobacteriati</taxon>
        <taxon>Methanobacteriota</taxon>
        <taxon>Stenosarchaea group</taxon>
        <taxon>Halobacteria</taxon>
        <taxon>Halobacteriales</taxon>
        <taxon>Natrialbaceae</taxon>
        <taxon>Natronorubrum</taxon>
    </lineage>
</organism>
<evidence type="ECO:0000313" key="1">
    <source>
        <dbReference type="EMBL" id="SEH18159.1"/>
    </source>
</evidence>
<accession>A0A1H6G537</accession>
<sequence>MPIATSVVLNATDIMERCCSRRISSSFEQEEISLQNGTVRSQAVFVAVSLLPFEPAMITSRQIVG</sequence>
<name>A0A1H6G537_9EURY</name>
<dbReference type="EMBL" id="FNWL01000006">
    <property type="protein sequence ID" value="SEH18159.1"/>
    <property type="molecule type" value="Genomic_DNA"/>
</dbReference>
<dbReference type="Proteomes" id="UP000199112">
    <property type="component" value="Unassembled WGS sequence"/>
</dbReference>
<keyword evidence="2" id="KW-1185">Reference proteome</keyword>
<reference evidence="2" key="1">
    <citation type="submission" date="2016-10" db="EMBL/GenBank/DDBJ databases">
        <authorList>
            <person name="Varghese N."/>
            <person name="Submissions S."/>
        </authorList>
    </citation>
    <scope>NUCLEOTIDE SEQUENCE [LARGE SCALE GENOMIC DNA]</scope>
    <source>
        <strain evidence="2">CGMCC 1.8981</strain>
    </source>
</reference>
<evidence type="ECO:0000313" key="2">
    <source>
        <dbReference type="Proteomes" id="UP000199112"/>
    </source>
</evidence>
<dbReference type="AlphaFoldDB" id="A0A1H6G537"/>